<protein>
    <recommendedName>
        <fullName evidence="3">beta-N-acetylhexosaminidase</fullName>
        <ecNumber evidence="3">3.2.1.52</ecNumber>
    </recommendedName>
</protein>
<evidence type="ECO:0000256" key="3">
    <source>
        <dbReference type="ARBA" id="ARBA00012663"/>
    </source>
</evidence>
<comment type="similarity">
    <text evidence="2">Belongs to the glycosyl hydrolase 20 family.</text>
</comment>
<evidence type="ECO:0000256" key="1">
    <source>
        <dbReference type="ARBA" id="ARBA00001231"/>
    </source>
</evidence>
<dbReference type="EMBL" id="JBHTLI010000001">
    <property type="protein sequence ID" value="MFD1094923.1"/>
    <property type="molecule type" value="Genomic_DNA"/>
</dbReference>
<comment type="catalytic activity">
    <reaction evidence="1">
        <text>Hydrolysis of terminal non-reducing N-acetyl-D-hexosamine residues in N-acetyl-beta-D-hexosaminides.</text>
        <dbReference type="EC" id="3.2.1.52"/>
    </reaction>
</comment>
<keyword evidence="5" id="KW-0326">Glycosidase</keyword>
<dbReference type="Pfam" id="PF00754">
    <property type="entry name" value="F5_F8_type_C"/>
    <property type="match status" value="1"/>
</dbReference>
<dbReference type="Pfam" id="PF02838">
    <property type="entry name" value="Glyco_hydro_20b"/>
    <property type="match status" value="1"/>
</dbReference>
<dbReference type="EC" id="3.2.1.52" evidence="3"/>
<feature type="domain" description="F5/8 type C" evidence="7">
    <location>
        <begin position="660"/>
        <end position="756"/>
    </location>
</feature>
<keyword evidence="10" id="KW-1185">Reference proteome</keyword>
<dbReference type="CDD" id="cd06563">
    <property type="entry name" value="GH20_chitobiase-like"/>
    <property type="match status" value="1"/>
</dbReference>
<organism evidence="9 10">
    <name type="scientific">Salegentibacter chungangensis</name>
    <dbReference type="NCBI Taxonomy" id="1335724"/>
    <lineage>
        <taxon>Bacteria</taxon>
        <taxon>Pseudomonadati</taxon>
        <taxon>Bacteroidota</taxon>
        <taxon>Flavobacteriia</taxon>
        <taxon>Flavobacteriales</taxon>
        <taxon>Flavobacteriaceae</taxon>
        <taxon>Salegentibacter</taxon>
    </lineage>
</organism>
<evidence type="ECO:0000256" key="5">
    <source>
        <dbReference type="ARBA" id="ARBA00023295"/>
    </source>
</evidence>
<dbReference type="Pfam" id="PF13287">
    <property type="entry name" value="Fn3_assoc"/>
    <property type="match status" value="1"/>
</dbReference>
<dbReference type="InterPro" id="IPR029018">
    <property type="entry name" value="Hex-like_dom2"/>
</dbReference>
<dbReference type="InterPro" id="IPR026876">
    <property type="entry name" value="Fn3_assoc_repeat"/>
</dbReference>
<dbReference type="RefSeq" id="WP_380743207.1">
    <property type="nucleotide sequence ID" value="NZ_JBHTLI010000001.1"/>
</dbReference>
<dbReference type="InterPro" id="IPR015883">
    <property type="entry name" value="Glyco_hydro_20_cat"/>
</dbReference>
<dbReference type="PANTHER" id="PTHR22600:SF57">
    <property type="entry name" value="BETA-N-ACETYLHEXOSAMINIDASE"/>
    <property type="match status" value="1"/>
</dbReference>
<evidence type="ECO:0000313" key="10">
    <source>
        <dbReference type="Proteomes" id="UP001597131"/>
    </source>
</evidence>
<dbReference type="Gene3D" id="3.30.379.10">
    <property type="entry name" value="Chitobiase/beta-hexosaminidase domain 2-like"/>
    <property type="match status" value="1"/>
</dbReference>
<gene>
    <name evidence="9" type="ORF">ACFQ3Q_04100</name>
</gene>
<dbReference type="Pfam" id="PF00728">
    <property type="entry name" value="Glyco_hydro_20"/>
    <property type="match status" value="1"/>
</dbReference>
<feature type="domain" description="Beta-hexosaminidase bacterial type N-terminal" evidence="8">
    <location>
        <begin position="33"/>
        <end position="161"/>
    </location>
</feature>
<dbReference type="SUPFAM" id="SSF49785">
    <property type="entry name" value="Galactose-binding domain-like"/>
    <property type="match status" value="1"/>
</dbReference>
<comment type="caution">
    <text evidence="9">The sequence shown here is derived from an EMBL/GenBank/DDBJ whole genome shotgun (WGS) entry which is preliminary data.</text>
</comment>
<keyword evidence="4" id="KW-0378">Hydrolase</keyword>
<dbReference type="InterPro" id="IPR025705">
    <property type="entry name" value="Beta_hexosaminidase_sua/sub"/>
</dbReference>
<dbReference type="PRINTS" id="PR00738">
    <property type="entry name" value="GLHYDRLASE20"/>
</dbReference>
<evidence type="ECO:0000313" key="9">
    <source>
        <dbReference type="EMBL" id="MFD1094923.1"/>
    </source>
</evidence>
<evidence type="ECO:0000259" key="8">
    <source>
        <dbReference type="Pfam" id="PF02838"/>
    </source>
</evidence>
<reference evidence="10" key="1">
    <citation type="journal article" date="2019" name="Int. J. Syst. Evol. Microbiol.">
        <title>The Global Catalogue of Microorganisms (GCM) 10K type strain sequencing project: providing services to taxonomists for standard genome sequencing and annotation.</title>
        <authorList>
            <consortium name="The Broad Institute Genomics Platform"/>
            <consortium name="The Broad Institute Genome Sequencing Center for Infectious Disease"/>
            <person name="Wu L."/>
            <person name="Ma J."/>
        </authorList>
    </citation>
    <scope>NUCLEOTIDE SEQUENCE [LARGE SCALE GENOMIC DNA]</scope>
    <source>
        <strain evidence="10">CCUG 64793</strain>
    </source>
</reference>
<dbReference type="InterPro" id="IPR017853">
    <property type="entry name" value="GH"/>
</dbReference>
<dbReference type="SUPFAM" id="SSF55545">
    <property type="entry name" value="beta-N-acetylhexosaminidase-like domain"/>
    <property type="match status" value="1"/>
</dbReference>
<sequence>MKLAQALLCFGIVLFSACSGKAQKNFSKEEIVLIPEPKEMKLEKGNFRFTETTRFVVENERQKEIAGLLNSKFKSAAGWEMEVSEEVPESNFIQFTANTNIEKEAYRLRVDGEKVLLEAASASGFIYGLESIRQLLPKEIESEGKAGNTEWLIPQIQINDAPRYEWRGLMLDVSRHFFEKEYVLKVIDRLAFLKMNNLHLHLVDDQGWRIEIKEYPKLTEVGAFRVDQEDKAWNSRPVPEKGEKATYGGFYTQEEIKEIVGYAHKRGVNVVPEIEMPAHVMSAIAAYPELSCNESEIMVPSGGVWPITEIYCPGKESTFEFLENILLEVMELFPSKYIHVGGDEATRTNWESCPDCQRRIKEEDLAGTDELQSYFMKRIEKFLNENGRTLIGWDEILEGGLPEEAAVMSWRGIKGGWEASKEGHDVVMSPGSHVYFDHYQGSPDSEPKAFGGYTPLSKVYQFDPVVDSMSVAQKEHILGGQANLWSEYIPTNAHSEYMMFPRLVALSEVLWSPDEKLDWRDFSGRIQQMFPRLELMDINYATSAYNVTAEAETDLEKKKLRLKLKTEFPDSEIKYALGDEKLTPSSKTYTEPILLKKSAGLKAAVFEDGNIKGDTLLKDFRFHKAVAKKTKFKPGYDHRYTGQGKSTLVNVLRGTRNFHDGQWLGWLGEDVETEIDLGELSEIKSIKLGAMENQGSGIYYPVKITAFISKGGKEFSQIGEIKRAFKNNGNADLKDFEIKTEPVEARYIKLKVETYKGLPGNGKVWLFLDEIIVE</sequence>
<proteinExistence type="inferred from homology"/>
<dbReference type="Proteomes" id="UP001597131">
    <property type="component" value="Unassembled WGS sequence"/>
</dbReference>
<dbReference type="InterPro" id="IPR000421">
    <property type="entry name" value="FA58C"/>
</dbReference>
<evidence type="ECO:0000259" key="7">
    <source>
        <dbReference type="Pfam" id="PF00754"/>
    </source>
</evidence>
<evidence type="ECO:0000256" key="4">
    <source>
        <dbReference type="ARBA" id="ARBA00022801"/>
    </source>
</evidence>
<accession>A0ABW3NMP5</accession>
<name>A0ABW3NMP5_9FLAO</name>
<dbReference type="Gene3D" id="2.60.120.260">
    <property type="entry name" value="Galactose-binding domain-like"/>
    <property type="match status" value="1"/>
</dbReference>
<dbReference type="SUPFAM" id="SSF51445">
    <property type="entry name" value="(Trans)glycosidases"/>
    <property type="match status" value="1"/>
</dbReference>
<feature type="domain" description="Glycoside hydrolase family 20 catalytic" evidence="6">
    <location>
        <begin position="164"/>
        <end position="513"/>
    </location>
</feature>
<dbReference type="InterPro" id="IPR015882">
    <property type="entry name" value="HEX_bac_N"/>
</dbReference>
<dbReference type="PANTHER" id="PTHR22600">
    <property type="entry name" value="BETA-HEXOSAMINIDASE"/>
    <property type="match status" value="1"/>
</dbReference>
<dbReference type="InterPro" id="IPR008979">
    <property type="entry name" value="Galactose-bd-like_sf"/>
</dbReference>
<evidence type="ECO:0000259" key="6">
    <source>
        <dbReference type="Pfam" id="PF00728"/>
    </source>
</evidence>
<evidence type="ECO:0000256" key="2">
    <source>
        <dbReference type="ARBA" id="ARBA00006285"/>
    </source>
</evidence>
<dbReference type="PROSITE" id="PS51257">
    <property type="entry name" value="PROKAR_LIPOPROTEIN"/>
    <property type="match status" value="1"/>
</dbReference>
<dbReference type="Gene3D" id="3.20.20.80">
    <property type="entry name" value="Glycosidases"/>
    <property type="match status" value="1"/>
</dbReference>